<feature type="transmembrane region" description="Helical" evidence="6">
    <location>
        <begin position="115"/>
        <end position="135"/>
    </location>
</feature>
<reference evidence="8" key="2">
    <citation type="submission" date="2021-01" db="EMBL/GenBank/DDBJ databases">
        <authorList>
            <person name="Schikora-Tamarit M.A."/>
        </authorList>
    </citation>
    <scope>NUCLEOTIDE SEQUENCE</scope>
    <source>
        <strain evidence="8">CBS2887</strain>
    </source>
</reference>
<dbReference type="PANTHER" id="PTHR13439:SF6">
    <property type="entry name" value="AAR085WP"/>
    <property type="match status" value="1"/>
</dbReference>
<feature type="transmembrane region" description="Helical" evidence="6">
    <location>
        <begin position="204"/>
        <end position="226"/>
    </location>
</feature>
<dbReference type="PANTHER" id="PTHR13439">
    <property type="entry name" value="CT120 PROTEIN"/>
    <property type="match status" value="1"/>
</dbReference>
<dbReference type="GO" id="GO:0055088">
    <property type="term" value="P:lipid homeostasis"/>
    <property type="evidence" value="ECO:0007669"/>
    <property type="project" value="TreeGrafter"/>
</dbReference>
<feature type="transmembrane region" description="Helical" evidence="6">
    <location>
        <begin position="49"/>
        <end position="70"/>
    </location>
</feature>
<dbReference type="SMART" id="SM00724">
    <property type="entry name" value="TLC"/>
    <property type="match status" value="1"/>
</dbReference>
<evidence type="ECO:0000313" key="8">
    <source>
        <dbReference type="EMBL" id="KAH3687401.1"/>
    </source>
</evidence>
<keyword evidence="3 6" id="KW-1133">Transmembrane helix</keyword>
<comment type="subcellular location">
    <subcellularLocation>
        <location evidence="1">Membrane</location>
        <topology evidence="1">Multi-pass membrane protein</topology>
    </subcellularLocation>
</comment>
<dbReference type="Proteomes" id="UP000774326">
    <property type="component" value="Unassembled WGS sequence"/>
</dbReference>
<name>A0A9P8QBD1_WICPI</name>
<gene>
    <name evidence="8" type="ORF">WICPIJ_001614</name>
</gene>
<dbReference type="InterPro" id="IPR050846">
    <property type="entry name" value="TLCD"/>
</dbReference>
<feature type="transmembrane region" description="Helical" evidence="6">
    <location>
        <begin position="142"/>
        <end position="164"/>
    </location>
</feature>
<protein>
    <recommendedName>
        <fullName evidence="7">TLC domain-containing protein</fullName>
    </recommendedName>
</protein>
<dbReference type="EMBL" id="JAEUBG010000855">
    <property type="protein sequence ID" value="KAH3687401.1"/>
    <property type="molecule type" value="Genomic_DNA"/>
</dbReference>
<evidence type="ECO:0000256" key="1">
    <source>
        <dbReference type="ARBA" id="ARBA00004141"/>
    </source>
</evidence>
<organism evidence="8 9">
    <name type="scientific">Wickerhamomyces pijperi</name>
    <name type="common">Yeast</name>
    <name type="synonym">Pichia pijperi</name>
    <dbReference type="NCBI Taxonomy" id="599730"/>
    <lineage>
        <taxon>Eukaryota</taxon>
        <taxon>Fungi</taxon>
        <taxon>Dikarya</taxon>
        <taxon>Ascomycota</taxon>
        <taxon>Saccharomycotina</taxon>
        <taxon>Saccharomycetes</taxon>
        <taxon>Phaffomycetales</taxon>
        <taxon>Wickerhamomycetaceae</taxon>
        <taxon>Wickerhamomyces</taxon>
    </lineage>
</organism>
<accession>A0A9P8QBD1</accession>
<reference evidence="8" key="1">
    <citation type="journal article" date="2021" name="Open Biol.">
        <title>Shared evolutionary footprints suggest mitochondrial oxidative damage underlies multiple complex I losses in fungi.</title>
        <authorList>
            <person name="Schikora-Tamarit M.A."/>
            <person name="Marcet-Houben M."/>
            <person name="Nosek J."/>
            <person name="Gabaldon T."/>
        </authorList>
    </citation>
    <scope>NUCLEOTIDE SEQUENCE</scope>
    <source>
        <strain evidence="8">CBS2887</strain>
    </source>
</reference>
<feature type="domain" description="TLC" evidence="7">
    <location>
        <begin position="79"/>
        <end position="279"/>
    </location>
</feature>
<proteinExistence type="predicted"/>
<feature type="transmembrane region" description="Helical" evidence="6">
    <location>
        <begin position="246"/>
        <end position="268"/>
    </location>
</feature>
<evidence type="ECO:0000259" key="7">
    <source>
        <dbReference type="PROSITE" id="PS50922"/>
    </source>
</evidence>
<dbReference type="AlphaFoldDB" id="A0A9P8QBD1"/>
<sequence length="295" mass="34094">MSSLFSSLYSGQYYEDPLFPYAHIPYVEEYLVPLFPSALEKVAYHIHEIIIIIGFYHFIFVLSSLVSPLLVDFSKVPRKTQIDFHVHVVSFVQSVIIVILALPLNFDQTLYQDRVFATTPYSSLVTTAAFAYFVWDSIISTVYISLFGVQFLVHGIISSIVFFIGMTPFIQYYAGVFILFELSTPFLNLRWFGIKFPHWFNGTFNLINNIVLILIFFFVRICFGWYQAITLFTDFSNSVQDPRFNTVYALIIFFGYNILGVLNFYWFYRMAKVAVAIISDMVSGKDDNDAAKKDI</sequence>
<evidence type="ECO:0000256" key="4">
    <source>
        <dbReference type="ARBA" id="ARBA00023136"/>
    </source>
</evidence>
<evidence type="ECO:0000256" key="3">
    <source>
        <dbReference type="ARBA" id="ARBA00022989"/>
    </source>
</evidence>
<evidence type="ECO:0000313" key="9">
    <source>
        <dbReference type="Proteomes" id="UP000774326"/>
    </source>
</evidence>
<dbReference type="Pfam" id="PF03798">
    <property type="entry name" value="TRAM_LAG1_CLN8"/>
    <property type="match status" value="1"/>
</dbReference>
<dbReference type="OrthoDB" id="10266980at2759"/>
<keyword evidence="9" id="KW-1185">Reference proteome</keyword>
<dbReference type="PROSITE" id="PS50922">
    <property type="entry name" value="TLC"/>
    <property type="match status" value="1"/>
</dbReference>
<dbReference type="InterPro" id="IPR006634">
    <property type="entry name" value="TLC-dom"/>
</dbReference>
<evidence type="ECO:0000256" key="2">
    <source>
        <dbReference type="ARBA" id="ARBA00022692"/>
    </source>
</evidence>
<evidence type="ECO:0000256" key="6">
    <source>
        <dbReference type="SAM" id="Phobius"/>
    </source>
</evidence>
<dbReference type="GO" id="GO:0016020">
    <property type="term" value="C:membrane"/>
    <property type="evidence" value="ECO:0007669"/>
    <property type="project" value="UniProtKB-SubCell"/>
</dbReference>
<comment type="caution">
    <text evidence="8">The sequence shown here is derived from an EMBL/GenBank/DDBJ whole genome shotgun (WGS) entry which is preliminary data.</text>
</comment>
<keyword evidence="4 5" id="KW-0472">Membrane</keyword>
<evidence type="ECO:0000256" key="5">
    <source>
        <dbReference type="PROSITE-ProRule" id="PRU00205"/>
    </source>
</evidence>
<keyword evidence="2 5" id="KW-0812">Transmembrane</keyword>
<feature type="transmembrane region" description="Helical" evidence="6">
    <location>
        <begin position="82"/>
        <end position="103"/>
    </location>
</feature>
<dbReference type="GO" id="GO:0005783">
    <property type="term" value="C:endoplasmic reticulum"/>
    <property type="evidence" value="ECO:0007669"/>
    <property type="project" value="TreeGrafter"/>
</dbReference>
<feature type="transmembrane region" description="Helical" evidence="6">
    <location>
        <begin position="170"/>
        <end position="192"/>
    </location>
</feature>